<accession>A0AA39LKX2</accession>
<name>A0AA39LKX2_9BILA</name>
<protein>
    <submittedName>
        <fullName evidence="2">Uncharacterized protein</fullName>
    </submittedName>
</protein>
<dbReference type="EMBL" id="JAUCMV010000004">
    <property type="protein sequence ID" value="KAK0401132.1"/>
    <property type="molecule type" value="Genomic_DNA"/>
</dbReference>
<dbReference type="Proteomes" id="UP001175271">
    <property type="component" value="Unassembled WGS sequence"/>
</dbReference>
<evidence type="ECO:0000313" key="2">
    <source>
        <dbReference type="EMBL" id="KAK0401132.1"/>
    </source>
</evidence>
<sequence length="249" mass="27733">MEITFTLAFLKGFVMYSYVYVSTLTIFLAFMGYAKPLFFKTLLKTKNVILMFGFGYCWTMIAMFFRFPRFAFATVFGIEEGAPYAALMVFSVTSAVALYALMLASYVAVIVLVIKRAGAGNAGAQGNPHWNVLKSVLIYCSPPNVFVGFALSGYACDTILEVDGMETLPDDFCLGIDEWSEAFTNLRLFITAFTTILAFHDYRVAVRSGFLHIVLPIVKLLKIPNKWASLSKPSSKELFTRTAQFSGTQ</sequence>
<feature type="transmembrane region" description="Helical" evidence="1">
    <location>
        <begin position="85"/>
        <end position="114"/>
    </location>
</feature>
<proteinExistence type="predicted"/>
<keyword evidence="3" id="KW-1185">Reference proteome</keyword>
<feature type="transmembrane region" description="Helical" evidence="1">
    <location>
        <begin position="46"/>
        <end position="65"/>
    </location>
</feature>
<evidence type="ECO:0000256" key="1">
    <source>
        <dbReference type="SAM" id="Phobius"/>
    </source>
</evidence>
<comment type="caution">
    <text evidence="2">The sequence shown here is derived from an EMBL/GenBank/DDBJ whole genome shotgun (WGS) entry which is preliminary data.</text>
</comment>
<feature type="transmembrane region" description="Helical" evidence="1">
    <location>
        <begin position="15"/>
        <end position="34"/>
    </location>
</feature>
<reference evidence="2" key="1">
    <citation type="submission" date="2023-06" db="EMBL/GenBank/DDBJ databases">
        <title>Genomic analysis of the entomopathogenic nematode Steinernema hermaphroditum.</title>
        <authorList>
            <person name="Schwarz E.M."/>
            <person name="Heppert J.K."/>
            <person name="Baniya A."/>
            <person name="Schwartz H.T."/>
            <person name="Tan C.-H."/>
            <person name="Antoshechkin I."/>
            <person name="Sternberg P.W."/>
            <person name="Goodrich-Blair H."/>
            <person name="Dillman A.R."/>
        </authorList>
    </citation>
    <scope>NUCLEOTIDE SEQUENCE</scope>
    <source>
        <strain evidence="2">PS9179</strain>
        <tissue evidence="2">Whole animal</tissue>
    </source>
</reference>
<keyword evidence="1" id="KW-1133">Transmembrane helix</keyword>
<gene>
    <name evidence="2" type="ORF">QR680_015604</name>
</gene>
<keyword evidence="1" id="KW-0472">Membrane</keyword>
<dbReference type="AlphaFoldDB" id="A0AA39LKX2"/>
<keyword evidence="1" id="KW-0812">Transmembrane</keyword>
<evidence type="ECO:0000313" key="3">
    <source>
        <dbReference type="Proteomes" id="UP001175271"/>
    </source>
</evidence>
<organism evidence="2 3">
    <name type="scientific">Steinernema hermaphroditum</name>
    <dbReference type="NCBI Taxonomy" id="289476"/>
    <lineage>
        <taxon>Eukaryota</taxon>
        <taxon>Metazoa</taxon>
        <taxon>Ecdysozoa</taxon>
        <taxon>Nematoda</taxon>
        <taxon>Chromadorea</taxon>
        <taxon>Rhabditida</taxon>
        <taxon>Tylenchina</taxon>
        <taxon>Panagrolaimomorpha</taxon>
        <taxon>Strongyloidoidea</taxon>
        <taxon>Steinernematidae</taxon>
        <taxon>Steinernema</taxon>
    </lineage>
</organism>